<comment type="caution">
    <text evidence="1">The sequence shown here is derived from an EMBL/GenBank/DDBJ whole genome shotgun (WGS) entry which is preliminary data.</text>
</comment>
<organism evidence="1 2">
    <name type="scientific">Portunus trituberculatus</name>
    <name type="common">Swimming crab</name>
    <name type="synonym">Neptunus trituberculatus</name>
    <dbReference type="NCBI Taxonomy" id="210409"/>
    <lineage>
        <taxon>Eukaryota</taxon>
        <taxon>Metazoa</taxon>
        <taxon>Ecdysozoa</taxon>
        <taxon>Arthropoda</taxon>
        <taxon>Crustacea</taxon>
        <taxon>Multicrustacea</taxon>
        <taxon>Malacostraca</taxon>
        <taxon>Eumalacostraca</taxon>
        <taxon>Eucarida</taxon>
        <taxon>Decapoda</taxon>
        <taxon>Pleocyemata</taxon>
        <taxon>Brachyura</taxon>
        <taxon>Eubrachyura</taxon>
        <taxon>Portunoidea</taxon>
        <taxon>Portunidae</taxon>
        <taxon>Portuninae</taxon>
        <taxon>Portunus</taxon>
    </lineage>
</organism>
<evidence type="ECO:0000313" key="1">
    <source>
        <dbReference type="EMBL" id="MPC97790.1"/>
    </source>
</evidence>
<name>A0A5B7JLY8_PORTR</name>
<accession>A0A5B7JLY8</accession>
<proteinExistence type="predicted"/>
<sequence length="35" mass="4221">MSIKSSKYTQKIMEKMRPCTERELVGIRKLDQTYQ</sequence>
<dbReference type="Proteomes" id="UP000324222">
    <property type="component" value="Unassembled WGS sequence"/>
</dbReference>
<evidence type="ECO:0000313" key="2">
    <source>
        <dbReference type="Proteomes" id="UP000324222"/>
    </source>
</evidence>
<dbReference type="AlphaFoldDB" id="A0A5B7JLY8"/>
<reference evidence="1 2" key="1">
    <citation type="submission" date="2019-05" db="EMBL/GenBank/DDBJ databases">
        <title>Another draft genome of Portunus trituberculatus and its Hox gene families provides insights of decapod evolution.</title>
        <authorList>
            <person name="Jeong J.-H."/>
            <person name="Song I."/>
            <person name="Kim S."/>
            <person name="Choi T."/>
            <person name="Kim D."/>
            <person name="Ryu S."/>
            <person name="Kim W."/>
        </authorList>
    </citation>
    <scope>NUCLEOTIDE SEQUENCE [LARGE SCALE GENOMIC DNA]</scope>
    <source>
        <tissue evidence="1">Muscle</tissue>
    </source>
</reference>
<gene>
    <name evidence="1" type="ORF">E2C01_093122</name>
</gene>
<protein>
    <submittedName>
        <fullName evidence="1">Uncharacterized protein</fullName>
    </submittedName>
</protein>
<keyword evidence="2" id="KW-1185">Reference proteome</keyword>
<dbReference type="EMBL" id="VSRR010111468">
    <property type="protein sequence ID" value="MPC97790.1"/>
    <property type="molecule type" value="Genomic_DNA"/>
</dbReference>